<dbReference type="CDD" id="cd11528">
    <property type="entry name" value="NTP-PPase_MazG_Nterm"/>
    <property type="match status" value="1"/>
</dbReference>
<dbReference type="Proteomes" id="UP000320216">
    <property type="component" value="Chromosome"/>
</dbReference>
<dbReference type="GO" id="GO:0046081">
    <property type="term" value="P:dUTP catabolic process"/>
    <property type="evidence" value="ECO:0007669"/>
    <property type="project" value="TreeGrafter"/>
</dbReference>
<dbReference type="EMBL" id="CP042305">
    <property type="protein sequence ID" value="QDZ16742.1"/>
    <property type="molecule type" value="Genomic_DNA"/>
</dbReference>
<reference evidence="3 4" key="1">
    <citation type="submission" date="2019-07" db="EMBL/GenBank/DDBJ databases">
        <title>Full genome sequence of Humibacter sp. WJ7-1.</title>
        <authorList>
            <person name="Im W.-T."/>
        </authorList>
    </citation>
    <scope>NUCLEOTIDE SEQUENCE [LARGE SCALE GENOMIC DNA]</scope>
    <source>
        <strain evidence="3 4">WJ7-1</strain>
    </source>
</reference>
<evidence type="ECO:0000313" key="4">
    <source>
        <dbReference type="Proteomes" id="UP000320216"/>
    </source>
</evidence>
<dbReference type="KEGG" id="huw:FPZ11_06415"/>
<dbReference type="InterPro" id="IPR004518">
    <property type="entry name" value="MazG-like_dom"/>
</dbReference>
<dbReference type="InterPro" id="IPR011551">
    <property type="entry name" value="NTP_PyrPHydrolase_MazG"/>
</dbReference>
<feature type="domain" description="NTP pyrophosphohydrolase MazG-like" evidence="2">
    <location>
        <begin position="15"/>
        <end position="89"/>
    </location>
</feature>
<evidence type="ECO:0000259" key="2">
    <source>
        <dbReference type="Pfam" id="PF03819"/>
    </source>
</evidence>
<sequence length="223" mass="24238">MASVLDKCVWSQTMTHETLVPYLIEETYELVDAIEAGTTDDIVEELGDVLWQVAFHSEIASRTAGERFDIEDVAARVTEKMVRRHPHVFGDEVAETPEDVLRLWTAAKAAEKRQRRSVLDGIPQGMPALALADKVIGRGGRVGVTVADLPEPPPERAQRVEGRPRATLPSITVSDESELGAALLQLVAAARENGLDSERALRVAIRGLENEIRVAESGTAGIA</sequence>
<accession>A0A5B8MAM5</accession>
<feature type="compositionally biased region" description="Basic and acidic residues" evidence="1">
    <location>
        <begin position="153"/>
        <end position="164"/>
    </location>
</feature>
<organism evidence="3 4">
    <name type="scientific">Humibacter ginsenosidimutans</name>
    <dbReference type="NCBI Taxonomy" id="2599293"/>
    <lineage>
        <taxon>Bacteria</taxon>
        <taxon>Bacillati</taxon>
        <taxon>Actinomycetota</taxon>
        <taxon>Actinomycetes</taxon>
        <taxon>Micrococcales</taxon>
        <taxon>Microbacteriaceae</taxon>
        <taxon>Humibacter</taxon>
    </lineage>
</organism>
<dbReference type="Gene3D" id="1.10.287.1080">
    <property type="entry name" value="MazG-like"/>
    <property type="match status" value="2"/>
</dbReference>
<dbReference type="GO" id="GO:0047429">
    <property type="term" value="F:nucleoside triphosphate diphosphatase activity"/>
    <property type="evidence" value="ECO:0007669"/>
    <property type="project" value="TreeGrafter"/>
</dbReference>
<name>A0A5B8MAM5_9MICO</name>
<keyword evidence="4" id="KW-1185">Reference proteome</keyword>
<dbReference type="GO" id="GO:0046047">
    <property type="term" value="P:TTP catabolic process"/>
    <property type="evidence" value="ECO:0007669"/>
    <property type="project" value="TreeGrafter"/>
</dbReference>
<dbReference type="PANTHER" id="PTHR30522">
    <property type="entry name" value="NUCLEOSIDE TRIPHOSPHATE PYROPHOSPHOHYDROLASE"/>
    <property type="match status" value="1"/>
</dbReference>
<dbReference type="GO" id="GO:0046076">
    <property type="term" value="P:dTTP catabolic process"/>
    <property type="evidence" value="ECO:0007669"/>
    <property type="project" value="TreeGrafter"/>
</dbReference>
<dbReference type="SUPFAM" id="SSF101386">
    <property type="entry name" value="all-alpha NTP pyrophosphatases"/>
    <property type="match status" value="1"/>
</dbReference>
<dbReference type="Pfam" id="PF03819">
    <property type="entry name" value="MazG"/>
    <property type="match status" value="1"/>
</dbReference>
<dbReference type="AlphaFoldDB" id="A0A5B8MAM5"/>
<dbReference type="OrthoDB" id="9808939at2"/>
<evidence type="ECO:0000313" key="3">
    <source>
        <dbReference type="EMBL" id="QDZ16742.1"/>
    </source>
</evidence>
<dbReference type="GO" id="GO:0046061">
    <property type="term" value="P:dATP catabolic process"/>
    <property type="evidence" value="ECO:0007669"/>
    <property type="project" value="TreeGrafter"/>
</dbReference>
<dbReference type="InterPro" id="IPR048015">
    <property type="entry name" value="NTP-PPase_MazG-like_N"/>
</dbReference>
<protein>
    <submittedName>
        <fullName evidence="3">MazG family protein</fullName>
    </submittedName>
</protein>
<dbReference type="GO" id="GO:0046052">
    <property type="term" value="P:UTP catabolic process"/>
    <property type="evidence" value="ECO:0007669"/>
    <property type="project" value="TreeGrafter"/>
</dbReference>
<feature type="region of interest" description="Disordered" evidence="1">
    <location>
        <begin position="145"/>
        <end position="164"/>
    </location>
</feature>
<dbReference type="PANTHER" id="PTHR30522:SF0">
    <property type="entry name" value="NUCLEOSIDE TRIPHOSPHATE PYROPHOSPHOHYDROLASE"/>
    <property type="match status" value="1"/>
</dbReference>
<dbReference type="NCBIfam" id="TIGR00444">
    <property type="entry name" value="mazG"/>
    <property type="match status" value="1"/>
</dbReference>
<proteinExistence type="predicted"/>
<dbReference type="GO" id="GO:0006203">
    <property type="term" value="P:dGTP catabolic process"/>
    <property type="evidence" value="ECO:0007669"/>
    <property type="project" value="TreeGrafter"/>
</dbReference>
<gene>
    <name evidence="3" type="ORF">FPZ11_06415</name>
</gene>
<evidence type="ECO:0000256" key="1">
    <source>
        <dbReference type="SAM" id="MobiDB-lite"/>
    </source>
</evidence>